<accession>A0AAE0VMS8</accession>
<keyword evidence="2" id="KW-1185">Reference proteome</keyword>
<gene>
    <name evidence="1" type="ORF">CHS0354_000883</name>
</gene>
<dbReference type="Proteomes" id="UP001195483">
    <property type="component" value="Unassembled WGS sequence"/>
</dbReference>
<protein>
    <submittedName>
        <fullName evidence="1">Uncharacterized protein</fullName>
    </submittedName>
</protein>
<dbReference type="AlphaFoldDB" id="A0AAE0VMS8"/>
<dbReference type="EMBL" id="JAEAOA010000093">
    <property type="protein sequence ID" value="KAK3584008.1"/>
    <property type="molecule type" value="Genomic_DNA"/>
</dbReference>
<reference evidence="1" key="1">
    <citation type="journal article" date="2021" name="Genome Biol. Evol.">
        <title>A High-Quality Reference Genome for a Parasitic Bivalve with Doubly Uniparental Inheritance (Bivalvia: Unionida).</title>
        <authorList>
            <person name="Smith C.H."/>
        </authorList>
    </citation>
    <scope>NUCLEOTIDE SEQUENCE</scope>
    <source>
        <strain evidence="1">CHS0354</strain>
    </source>
</reference>
<reference evidence="1" key="3">
    <citation type="submission" date="2023-05" db="EMBL/GenBank/DDBJ databases">
        <authorList>
            <person name="Smith C.H."/>
        </authorList>
    </citation>
    <scope>NUCLEOTIDE SEQUENCE</scope>
    <source>
        <strain evidence="1">CHS0354</strain>
        <tissue evidence="1">Mantle</tissue>
    </source>
</reference>
<comment type="caution">
    <text evidence="1">The sequence shown here is derived from an EMBL/GenBank/DDBJ whole genome shotgun (WGS) entry which is preliminary data.</text>
</comment>
<sequence length="140" mass="16004">MDYRWYNVEKRNIPNDYASFSFGMCSTYHPVWMNGTVPDETDGVVERIACTRSDREYCASPQLLEVRNCGTHMIYKLNQTIGLSAYCFVSRWTHRKSASTCFSLANFYTGSPDDTAISFAYLIICVNVYSKPAERSLSID</sequence>
<reference evidence="1" key="2">
    <citation type="journal article" date="2021" name="Genome Biol. Evol.">
        <title>Developing a high-quality reference genome for a parasitic bivalve with doubly uniparental inheritance (Bivalvia: Unionida).</title>
        <authorList>
            <person name="Smith C.H."/>
        </authorList>
    </citation>
    <scope>NUCLEOTIDE SEQUENCE</scope>
    <source>
        <strain evidence="1">CHS0354</strain>
        <tissue evidence="1">Mantle</tissue>
    </source>
</reference>
<evidence type="ECO:0000313" key="2">
    <source>
        <dbReference type="Proteomes" id="UP001195483"/>
    </source>
</evidence>
<name>A0AAE0VMS8_9BIVA</name>
<proteinExistence type="predicted"/>
<evidence type="ECO:0000313" key="1">
    <source>
        <dbReference type="EMBL" id="KAK3584008.1"/>
    </source>
</evidence>
<organism evidence="1 2">
    <name type="scientific">Potamilus streckersoni</name>
    <dbReference type="NCBI Taxonomy" id="2493646"/>
    <lineage>
        <taxon>Eukaryota</taxon>
        <taxon>Metazoa</taxon>
        <taxon>Spiralia</taxon>
        <taxon>Lophotrochozoa</taxon>
        <taxon>Mollusca</taxon>
        <taxon>Bivalvia</taxon>
        <taxon>Autobranchia</taxon>
        <taxon>Heteroconchia</taxon>
        <taxon>Palaeoheterodonta</taxon>
        <taxon>Unionida</taxon>
        <taxon>Unionoidea</taxon>
        <taxon>Unionidae</taxon>
        <taxon>Ambleminae</taxon>
        <taxon>Lampsilini</taxon>
        <taxon>Potamilus</taxon>
    </lineage>
</organism>